<organism evidence="1 2">
    <name type="scientific">Belliella calami</name>
    <dbReference type="NCBI Taxonomy" id="2923436"/>
    <lineage>
        <taxon>Bacteria</taxon>
        <taxon>Pseudomonadati</taxon>
        <taxon>Bacteroidota</taxon>
        <taxon>Cytophagia</taxon>
        <taxon>Cytophagales</taxon>
        <taxon>Cyclobacteriaceae</taxon>
        <taxon>Belliella</taxon>
    </lineage>
</organism>
<reference evidence="1" key="1">
    <citation type="submission" date="2022-03" db="EMBL/GenBank/DDBJ databases">
        <title>De novo assembled genomes of Belliella spp. (Cyclobacteriaceae) strains.</title>
        <authorList>
            <person name="Szabo A."/>
            <person name="Korponai K."/>
            <person name="Felfoldi T."/>
        </authorList>
    </citation>
    <scope>NUCLEOTIDE SEQUENCE</scope>
    <source>
        <strain evidence="1">DSM 107340</strain>
    </source>
</reference>
<protein>
    <recommendedName>
        <fullName evidence="3">Lipoprotein</fullName>
    </recommendedName>
</protein>
<dbReference type="RefSeq" id="WP_241275847.1">
    <property type="nucleotide sequence ID" value="NZ_JAKZGS010000014.1"/>
</dbReference>
<dbReference type="EMBL" id="JAKZGS010000014">
    <property type="protein sequence ID" value="MCH7399350.1"/>
    <property type="molecule type" value="Genomic_DNA"/>
</dbReference>
<gene>
    <name evidence="1" type="ORF">MM236_15215</name>
</gene>
<dbReference type="Proteomes" id="UP001165488">
    <property type="component" value="Unassembled WGS sequence"/>
</dbReference>
<name>A0ABS9URV3_9BACT</name>
<evidence type="ECO:0008006" key="3">
    <source>
        <dbReference type="Google" id="ProtNLM"/>
    </source>
</evidence>
<accession>A0ABS9URV3</accession>
<comment type="caution">
    <text evidence="1">The sequence shown here is derived from an EMBL/GenBank/DDBJ whole genome shotgun (WGS) entry which is preliminary data.</text>
</comment>
<evidence type="ECO:0000313" key="2">
    <source>
        <dbReference type="Proteomes" id="UP001165488"/>
    </source>
</evidence>
<evidence type="ECO:0000313" key="1">
    <source>
        <dbReference type="EMBL" id="MCH7399350.1"/>
    </source>
</evidence>
<sequence length="336" mass="39011">MKILINYIIRNFILLFFLASVFFSCKDPVPHDVDFYYWKSEFKIEKSEKETFGSLNSTKLYVRLFDVDKEGSSPNPKGVIDSFRTDALEAEYIPVVFITNRVFSGLTEVENQQLAKDVWSLINKLISTNSQAQFQEIQIDCDWTSSTKDSFFSFLSTLKTVSQKEVSSTLRLHQVKYKESTGVPPVDKVYLMAYATSDPINDSDLNSILDIELLKDYLQKINEYPLKFDIALPLYSWGIISNHLGKKKLINGVSHEHLESPEYLKLNANTYEVQEDVFLRGIWLNKGFLIKVETITPELLKDTKDYLTNKIKHPYHIVYYHLDSVFIERFSIDDLK</sequence>
<keyword evidence="2" id="KW-1185">Reference proteome</keyword>
<dbReference type="PROSITE" id="PS51257">
    <property type="entry name" value="PROKAR_LIPOPROTEIN"/>
    <property type="match status" value="1"/>
</dbReference>
<proteinExistence type="predicted"/>